<dbReference type="SMART" id="SM00179">
    <property type="entry name" value="EGF_CA"/>
    <property type="match status" value="7"/>
</dbReference>
<evidence type="ECO:0000313" key="11">
    <source>
        <dbReference type="Proteomes" id="UP000694422"/>
    </source>
</evidence>
<reference evidence="10" key="2">
    <citation type="submission" date="2025-09" db="UniProtKB">
        <authorList>
            <consortium name="Ensembl"/>
        </authorList>
    </citation>
    <scope>IDENTIFICATION</scope>
</reference>
<evidence type="ECO:0000256" key="4">
    <source>
        <dbReference type="ARBA" id="ARBA00022737"/>
    </source>
</evidence>
<dbReference type="FunFam" id="2.10.25.10:FF:000004">
    <property type="entry name" value="Neurogenic locus notch 1"/>
    <property type="match status" value="3"/>
</dbReference>
<keyword evidence="1" id="KW-0217">Developmental protein</keyword>
<dbReference type="SUPFAM" id="SSF57196">
    <property type="entry name" value="EGF/Laminin"/>
    <property type="match status" value="6"/>
</dbReference>
<evidence type="ECO:0000259" key="9">
    <source>
        <dbReference type="PROSITE" id="PS50026"/>
    </source>
</evidence>
<sequence>MQISHPRRCSVGSCHSNQSGFGKKPLCYTGTHCEVDIDECDPDPCHYGSCKDGVATFTCLCQPGYTGHHCETNINECHSQPCRHGGTCQDPDHRPTPPPGPNCEVNLDDCASSPCDSGTCLDKIDGYECACEPGYTGRGSMCNVNIDECAANPCHNGGTCEDGINGFTCHCPEGYHDPTCLSEVNECNSSPCVHGVCRDSLNGYKCDCEPGWSGTNCDINTNECESNPCVNGGTCKDMTSGYVCTCREGFSGWPSCPLPDPCHNGGSCTDGVNTAFCDCLPGFQGAFCEEDINECASNPCHHGANCTDCVAALKKYNLTHATSPPPGRLGCPSPSSYHATCHLSSLPHTAFQSGSGRGAWPGAGWGSAVEVQCLAAQHTGSCLPRTRGTQL</sequence>
<dbReference type="PROSITE" id="PS01186">
    <property type="entry name" value="EGF_2"/>
    <property type="match status" value="6"/>
</dbReference>
<dbReference type="PROSITE" id="PS50026">
    <property type="entry name" value="EGF_3"/>
    <property type="match status" value="7"/>
</dbReference>
<protein>
    <recommendedName>
        <fullName evidence="9">EGF-like domain-containing protein</fullName>
    </recommendedName>
</protein>
<evidence type="ECO:0000256" key="2">
    <source>
        <dbReference type="ARBA" id="ARBA00022536"/>
    </source>
</evidence>
<dbReference type="PANTHER" id="PTHR45836:SF12">
    <property type="entry name" value="NEUROGENIC LOCUS NOTCH HOMOLOG PROTEIN 1"/>
    <property type="match status" value="1"/>
</dbReference>
<feature type="domain" description="EGF-like" evidence="9">
    <location>
        <begin position="36"/>
        <end position="71"/>
    </location>
</feature>
<keyword evidence="3" id="KW-0732">Signal</keyword>
<keyword evidence="4" id="KW-0677">Repeat</keyword>
<name>A0A8C9P121_SPEDA</name>
<dbReference type="PROSITE" id="PS00010">
    <property type="entry name" value="ASX_HYDROXYL"/>
    <property type="match status" value="5"/>
</dbReference>
<dbReference type="AlphaFoldDB" id="A0A8C9P121"/>
<dbReference type="Pfam" id="PF12661">
    <property type="entry name" value="hEGF"/>
    <property type="match status" value="1"/>
</dbReference>
<keyword evidence="2 8" id="KW-0245">EGF-like domain</keyword>
<evidence type="ECO:0000313" key="10">
    <source>
        <dbReference type="Ensembl" id="ENSSDAP00000002052.1"/>
    </source>
</evidence>
<organism evidence="10 11">
    <name type="scientific">Spermophilus dauricus</name>
    <name type="common">Daurian ground squirrel</name>
    <dbReference type="NCBI Taxonomy" id="99837"/>
    <lineage>
        <taxon>Eukaryota</taxon>
        <taxon>Metazoa</taxon>
        <taxon>Chordata</taxon>
        <taxon>Craniata</taxon>
        <taxon>Vertebrata</taxon>
        <taxon>Euteleostomi</taxon>
        <taxon>Mammalia</taxon>
        <taxon>Eutheria</taxon>
        <taxon>Euarchontoglires</taxon>
        <taxon>Glires</taxon>
        <taxon>Rodentia</taxon>
        <taxon>Sciuromorpha</taxon>
        <taxon>Sciuridae</taxon>
        <taxon>Xerinae</taxon>
        <taxon>Marmotini</taxon>
        <taxon>Spermophilus</taxon>
    </lineage>
</organism>
<feature type="domain" description="EGF-like" evidence="9">
    <location>
        <begin position="260"/>
        <end position="289"/>
    </location>
</feature>
<evidence type="ECO:0000256" key="6">
    <source>
        <dbReference type="ARBA" id="ARBA00023157"/>
    </source>
</evidence>
<dbReference type="Ensembl" id="ENSSDAT00000002370.1">
    <property type="protein sequence ID" value="ENSSDAP00000002052.1"/>
    <property type="gene ID" value="ENSSDAG00000001985.1"/>
</dbReference>
<dbReference type="GO" id="GO:0009986">
    <property type="term" value="C:cell surface"/>
    <property type="evidence" value="ECO:0007669"/>
    <property type="project" value="TreeGrafter"/>
</dbReference>
<evidence type="ECO:0000256" key="8">
    <source>
        <dbReference type="PROSITE-ProRule" id="PRU00076"/>
    </source>
</evidence>
<keyword evidence="11" id="KW-1185">Reference proteome</keyword>
<feature type="disulfide bond" evidence="8">
    <location>
        <begin position="110"/>
        <end position="120"/>
    </location>
</feature>
<feature type="domain" description="EGF-like" evidence="9">
    <location>
        <begin position="220"/>
        <end position="257"/>
    </location>
</feature>
<dbReference type="FunFam" id="2.10.25.10:FF:000031">
    <property type="entry name" value="neurogenic locus notch homolog protein 3"/>
    <property type="match status" value="1"/>
</dbReference>
<feature type="disulfide bond" evidence="8">
    <location>
        <begin position="40"/>
        <end position="50"/>
    </location>
</feature>
<dbReference type="PROSITE" id="PS01187">
    <property type="entry name" value="EGF_CA"/>
    <property type="match status" value="2"/>
</dbReference>
<dbReference type="PRINTS" id="PR00010">
    <property type="entry name" value="EGFBLOOD"/>
</dbReference>
<dbReference type="GO" id="GO:0007411">
    <property type="term" value="P:axon guidance"/>
    <property type="evidence" value="ECO:0007669"/>
    <property type="project" value="TreeGrafter"/>
</dbReference>
<accession>A0A8C9P121</accession>
<dbReference type="GO" id="GO:0005509">
    <property type="term" value="F:calcium ion binding"/>
    <property type="evidence" value="ECO:0007669"/>
    <property type="project" value="InterPro"/>
</dbReference>
<dbReference type="GO" id="GO:0007219">
    <property type="term" value="P:Notch signaling pathway"/>
    <property type="evidence" value="ECO:0007669"/>
    <property type="project" value="TreeGrafter"/>
</dbReference>
<dbReference type="InterPro" id="IPR001881">
    <property type="entry name" value="EGF-like_Ca-bd_dom"/>
</dbReference>
<dbReference type="InterPro" id="IPR051355">
    <property type="entry name" value="Notch/Slit_guidance"/>
</dbReference>
<keyword evidence="5" id="KW-0221">Differentiation</keyword>
<dbReference type="GO" id="GO:0005886">
    <property type="term" value="C:plasma membrane"/>
    <property type="evidence" value="ECO:0007669"/>
    <property type="project" value="TreeGrafter"/>
</dbReference>
<feature type="domain" description="EGF-like" evidence="9">
    <location>
        <begin position="145"/>
        <end position="181"/>
    </location>
</feature>
<keyword evidence="6 8" id="KW-1015">Disulfide bond</keyword>
<proteinExistence type="predicted"/>
<feature type="domain" description="EGF-like" evidence="9">
    <location>
        <begin position="183"/>
        <end position="218"/>
    </location>
</feature>
<keyword evidence="7" id="KW-0325">Glycoprotein</keyword>
<evidence type="ECO:0000256" key="7">
    <source>
        <dbReference type="ARBA" id="ARBA00023180"/>
    </source>
</evidence>
<feature type="domain" description="EGF-like" evidence="9">
    <location>
        <begin position="73"/>
        <end position="104"/>
    </location>
</feature>
<feature type="disulfide bond" evidence="8">
    <location>
        <begin position="187"/>
        <end position="197"/>
    </location>
</feature>
<dbReference type="Proteomes" id="UP000694422">
    <property type="component" value="Unplaced"/>
</dbReference>
<feature type="domain" description="EGF-like" evidence="9">
    <location>
        <begin position="106"/>
        <end position="143"/>
    </location>
</feature>
<dbReference type="FunFam" id="2.10.25.10:FF:000279">
    <property type="entry name" value="Neurogenic locus notch 1"/>
    <property type="match status" value="1"/>
</dbReference>
<dbReference type="InterPro" id="IPR000742">
    <property type="entry name" value="EGF"/>
</dbReference>
<feature type="disulfide bond" evidence="8">
    <location>
        <begin position="61"/>
        <end position="70"/>
    </location>
</feature>
<feature type="disulfide bond" evidence="8">
    <location>
        <begin position="171"/>
        <end position="180"/>
    </location>
</feature>
<dbReference type="Gene3D" id="2.10.25.10">
    <property type="entry name" value="Laminin"/>
    <property type="match status" value="8"/>
</dbReference>
<dbReference type="InterPro" id="IPR018097">
    <property type="entry name" value="EGF_Ca-bd_CS"/>
</dbReference>
<dbReference type="GO" id="GO:0043235">
    <property type="term" value="C:receptor complex"/>
    <property type="evidence" value="ECO:0007669"/>
    <property type="project" value="TreeGrafter"/>
</dbReference>
<feature type="disulfide bond" evidence="8">
    <location>
        <begin position="208"/>
        <end position="217"/>
    </location>
</feature>
<dbReference type="Pfam" id="PF00008">
    <property type="entry name" value="EGF"/>
    <property type="match status" value="5"/>
</dbReference>
<feature type="disulfide bond" evidence="8">
    <location>
        <begin position="279"/>
        <end position="288"/>
    </location>
</feature>
<evidence type="ECO:0000256" key="3">
    <source>
        <dbReference type="ARBA" id="ARBA00022729"/>
    </source>
</evidence>
<dbReference type="InterPro" id="IPR013032">
    <property type="entry name" value="EGF-like_CS"/>
</dbReference>
<dbReference type="InterPro" id="IPR000152">
    <property type="entry name" value="EGF-type_Asp/Asn_hydroxyl_site"/>
</dbReference>
<dbReference type="PANTHER" id="PTHR45836">
    <property type="entry name" value="SLIT HOMOLOG"/>
    <property type="match status" value="1"/>
</dbReference>
<reference evidence="10" key="1">
    <citation type="submission" date="2025-08" db="UniProtKB">
        <authorList>
            <consortium name="Ensembl"/>
        </authorList>
    </citation>
    <scope>IDENTIFICATION</scope>
</reference>
<dbReference type="CDD" id="cd00054">
    <property type="entry name" value="EGF_CA"/>
    <property type="match status" value="5"/>
</dbReference>
<dbReference type="PROSITE" id="PS00022">
    <property type="entry name" value="EGF_1"/>
    <property type="match status" value="3"/>
</dbReference>
<dbReference type="SMART" id="SM00181">
    <property type="entry name" value="EGF"/>
    <property type="match status" value="6"/>
</dbReference>
<evidence type="ECO:0000256" key="5">
    <source>
        <dbReference type="ARBA" id="ARBA00022782"/>
    </source>
</evidence>
<evidence type="ECO:0000256" key="1">
    <source>
        <dbReference type="ARBA" id="ARBA00022473"/>
    </source>
</evidence>
<comment type="caution">
    <text evidence="8">Lacks conserved residue(s) required for the propagation of feature annotation.</text>
</comment>